<dbReference type="RefSeq" id="WP_110361384.1">
    <property type="nucleotide sequence ID" value="NZ_QFLI01000006.1"/>
</dbReference>
<dbReference type="AlphaFoldDB" id="A0A2V3ZVT2"/>
<proteinExistence type="predicted"/>
<evidence type="ECO:0000313" key="1">
    <source>
        <dbReference type="EMBL" id="PXX98989.1"/>
    </source>
</evidence>
<name>A0A2V3ZVT2_9BACT</name>
<reference evidence="1 2" key="1">
    <citation type="submission" date="2018-05" db="EMBL/GenBank/DDBJ databases">
        <title>Marinifilum breve JC075T sp. nov., a marine bacterium isolated from Yongle Blue Hole in the South China Sea.</title>
        <authorList>
            <person name="Fu T."/>
        </authorList>
    </citation>
    <scope>NUCLEOTIDE SEQUENCE [LARGE SCALE GENOMIC DNA]</scope>
    <source>
        <strain evidence="1 2">JC075</strain>
    </source>
</reference>
<keyword evidence="2" id="KW-1185">Reference proteome</keyword>
<gene>
    <name evidence="1" type="ORF">DF185_13985</name>
</gene>
<protein>
    <submittedName>
        <fullName evidence="1">Uncharacterized protein</fullName>
    </submittedName>
</protein>
<organism evidence="1 2">
    <name type="scientific">Marinifilum breve</name>
    <dbReference type="NCBI Taxonomy" id="2184082"/>
    <lineage>
        <taxon>Bacteria</taxon>
        <taxon>Pseudomonadati</taxon>
        <taxon>Bacteroidota</taxon>
        <taxon>Bacteroidia</taxon>
        <taxon>Marinilabiliales</taxon>
        <taxon>Marinifilaceae</taxon>
    </lineage>
</organism>
<accession>A0A2V3ZVT2</accession>
<dbReference type="EMBL" id="QFLI01000006">
    <property type="protein sequence ID" value="PXX98989.1"/>
    <property type="molecule type" value="Genomic_DNA"/>
</dbReference>
<sequence length="118" mass="13233">MTSVQKIGKQRSDLQVFRRWSRKSYAAFASMNQEIKISNMNASYNLLVPSKESGFSGFCFLPESGRDKNELDEPDLIASEIIEMLVIQNESIKITNGKESGVVSNKILSAHTLSYPKN</sequence>
<dbReference type="OrthoDB" id="1120304at2"/>
<dbReference type="Proteomes" id="UP000248079">
    <property type="component" value="Unassembled WGS sequence"/>
</dbReference>
<evidence type="ECO:0000313" key="2">
    <source>
        <dbReference type="Proteomes" id="UP000248079"/>
    </source>
</evidence>
<comment type="caution">
    <text evidence="1">The sequence shown here is derived from an EMBL/GenBank/DDBJ whole genome shotgun (WGS) entry which is preliminary data.</text>
</comment>